<feature type="DNA-binding region" description="H-T-H motif" evidence="4">
    <location>
        <begin position="28"/>
        <end position="47"/>
    </location>
</feature>
<dbReference type="InterPro" id="IPR001647">
    <property type="entry name" value="HTH_TetR"/>
</dbReference>
<keyword evidence="7" id="KW-1185">Reference proteome</keyword>
<keyword evidence="3" id="KW-0804">Transcription</keyword>
<dbReference type="InterPro" id="IPR011075">
    <property type="entry name" value="TetR_C"/>
</dbReference>
<dbReference type="RefSeq" id="WP_319800387.1">
    <property type="nucleotide sequence ID" value="NZ_CBCSGE010000018.1"/>
</dbReference>
<dbReference type="SUPFAM" id="SSF46689">
    <property type="entry name" value="Homeodomain-like"/>
    <property type="match status" value="1"/>
</dbReference>
<evidence type="ECO:0000256" key="3">
    <source>
        <dbReference type="ARBA" id="ARBA00023163"/>
    </source>
</evidence>
<accession>A0ABV5GN71</accession>
<dbReference type="InterPro" id="IPR009057">
    <property type="entry name" value="Homeodomain-like_sf"/>
</dbReference>
<evidence type="ECO:0000313" key="6">
    <source>
        <dbReference type="EMBL" id="MFB9096833.1"/>
    </source>
</evidence>
<evidence type="ECO:0000256" key="1">
    <source>
        <dbReference type="ARBA" id="ARBA00023015"/>
    </source>
</evidence>
<proteinExistence type="predicted"/>
<dbReference type="Pfam" id="PF16925">
    <property type="entry name" value="TetR_C_13"/>
    <property type="match status" value="1"/>
</dbReference>
<feature type="domain" description="HTH tetR-type" evidence="5">
    <location>
        <begin position="5"/>
        <end position="65"/>
    </location>
</feature>
<dbReference type="PANTHER" id="PTHR47506">
    <property type="entry name" value="TRANSCRIPTIONAL REGULATORY PROTEIN"/>
    <property type="match status" value="1"/>
</dbReference>
<dbReference type="Pfam" id="PF00440">
    <property type="entry name" value="TetR_N"/>
    <property type="match status" value="1"/>
</dbReference>
<dbReference type="Gene3D" id="1.10.357.10">
    <property type="entry name" value="Tetracycline Repressor, domain 2"/>
    <property type="match status" value="1"/>
</dbReference>
<comment type="caution">
    <text evidence="6">The sequence shown here is derived from an EMBL/GenBank/DDBJ whole genome shotgun (WGS) entry which is preliminary data.</text>
</comment>
<evidence type="ECO:0000259" key="5">
    <source>
        <dbReference type="PROSITE" id="PS50977"/>
    </source>
</evidence>
<evidence type="ECO:0000256" key="2">
    <source>
        <dbReference type="ARBA" id="ARBA00023125"/>
    </source>
</evidence>
<keyword evidence="1" id="KW-0805">Transcription regulation</keyword>
<protein>
    <submittedName>
        <fullName evidence="6">TetR/AcrR family transcriptional regulator</fullName>
    </submittedName>
</protein>
<dbReference type="EMBL" id="JBHMEY010000020">
    <property type="protein sequence ID" value="MFB9096833.1"/>
    <property type="molecule type" value="Genomic_DNA"/>
</dbReference>
<name>A0ABV5GN71_9FLAO</name>
<reference evidence="6 7" key="1">
    <citation type="submission" date="2024-09" db="EMBL/GenBank/DDBJ databases">
        <authorList>
            <person name="Sun Q."/>
            <person name="Mori K."/>
        </authorList>
    </citation>
    <scope>NUCLEOTIDE SEQUENCE [LARGE SCALE GENOMIC DNA]</scope>
    <source>
        <strain evidence="6 7">CECT 7955</strain>
    </source>
</reference>
<evidence type="ECO:0000313" key="7">
    <source>
        <dbReference type="Proteomes" id="UP001589607"/>
    </source>
</evidence>
<gene>
    <name evidence="6" type="ORF">ACFFVF_09920</name>
</gene>
<dbReference type="Proteomes" id="UP001589607">
    <property type="component" value="Unassembled WGS sequence"/>
</dbReference>
<sequence>MRKSDFTKSRIIIESSNLFNTQGYKSTSLSEITEASGYTKGAIYRHFENKEALEIESLEYMSKLVLKTLSESIKKENNVFDKLNALFDFFCSYTNEPIIKGGCPLLNAAIEVDETETILKFKAKTFLNAIKISINKLLLNGIKYNQLKSDLDVEAFSTVIIASLEGAIMMSKLSNTNTDLRLVTKHLKNYIESYRK</sequence>
<dbReference type="SUPFAM" id="SSF48498">
    <property type="entry name" value="Tetracyclin repressor-like, C-terminal domain"/>
    <property type="match status" value="1"/>
</dbReference>
<dbReference type="InterPro" id="IPR036271">
    <property type="entry name" value="Tet_transcr_reg_TetR-rel_C_sf"/>
</dbReference>
<organism evidence="6 7">
    <name type="scientific">Flavobacterium jumunjinense</name>
    <dbReference type="NCBI Taxonomy" id="998845"/>
    <lineage>
        <taxon>Bacteria</taxon>
        <taxon>Pseudomonadati</taxon>
        <taxon>Bacteroidota</taxon>
        <taxon>Flavobacteriia</taxon>
        <taxon>Flavobacteriales</taxon>
        <taxon>Flavobacteriaceae</taxon>
        <taxon>Flavobacterium</taxon>
    </lineage>
</organism>
<dbReference type="PANTHER" id="PTHR47506:SF3">
    <property type="entry name" value="HTH-TYPE TRANSCRIPTIONAL REGULATOR LMRA"/>
    <property type="match status" value="1"/>
</dbReference>
<keyword evidence="2 4" id="KW-0238">DNA-binding</keyword>
<evidence type="ECO:0000256" key="4">
    <source>
        <dbReference type="PROSITE-ProRule" id="PRU00335"/>
    </source>
</evidence>
<dbReference type="PRINTS" id="PR00455">
    <property type="entry name" value="HTHTETR"/>
</dbReference>
<dbReference type="PROSITE" id="PS50977">
    <property type="entry name" value="HTH_TETR_2"/>
    <property type="match status" value="1"/>
</dbReference>